<keyword evidence="7" id="KW-1185">Reference proteome</keyword>
<name>A0A2S6IG88_9FLAO</name>
<dbReference type="InterPro" id="IPR008979">
    <property type="entry name" value="Galactose-bd-like_sf"/>
</dbReference>
<protein>
    <submittedName>
        <fullName evidence="6">Putative secreted protein (Por secretion system target)</fullName>
    </submittedName>
</protein>
<keyword evidence="2 4" id="KW-0732">Signal</keyword>
<feature type="domain" description="P/Homo B" evidence="5">
    <location>
        <begin position="670"/>
        <end position="820"/>
    </location>
</feature>
<sequence length="909" mass="98032">MFKNYKLWMTALLFIIGAMLPSTAQKSKSTWSQVTESDLASEVQWTRKTDPTVASYYRIDLSALKAQLQNAPQRGVDSNLSTVIIEYPTTNGIEFFRVKEASVMAPELQAEYADFRSYVGQSVKDADSQVRFSITSQGFHGMMFSPRLGTQFVDSYSFDNSSVVVYKKSDLINHGDHWECHVEDTYDLNQRFIGPEHTFDVKNANDGLLRDFRLAISTTVEYSQFHWLRAGVVSTDPILAKRNAVVAAIIVTMTRNNFIYERDLSVTMTLVANNTALISIDSDNFSNSSPGAILGENQAAIDAIIGFGNYDIGHIFSTGGGGLASLASPCTNRKAQGVTGSAAPVGDPFDIDFVAHELGHQMGAPHSFNGDAANCAGGNRSANNAFEPGSGSTIMAYAGICPPQNIQNNSDAYFHQGSLNSIFNNISSGLGTCAQTTLTGNSAPVAIADSDYVIPRSTPYKLVGNSTDADGTSTHTYTWEQNDLSTITGLPQETNATGPMVRSFEGTSDKVRYIPRLEELLVNGGSSTVWEKLSSVSRVQTFDLTVRDNDTRGGQTNSDEMIVQVDANAGPFRVTSQNLGGIVWLPNTVENITWDVAGTDANTINTANVNILLSTDGGLNFDTVLASNVPNTGSYALTVPSGIVSPSCRIMIEGAGSIFFALNTREFNINADVQITCTTYQSGSLNSAIPDNNRVGVLSTLNVPLTDNIESIKLGVDISHTYIQDLIFSITDPSGRNQAVAWNRECANQNDVAATFEDGGATILCRQPTVGNFAPSESFSVFNGVAANGDWTLRVSDNGDADLGTLNSWSLEVCVQNITPLSNESFELDNLSIYPNPNNGNFNVLFDNASSNNVGVTVFDLSGRSVFKRSYETSNSFNQNINLGAVSAGMYLVNIVDGNRTVTQKIVVD</sequence>
<keyword evidence="1" id="KW-0645">Protease</keyword>
<dbReference type="Pfam" id="PF01483">
    <property type="entry name" value="P_proprotein"/>
    <property type="match status" value="1"/>
</dbReference>
<dbReference type="EMBL" id="PTJE01000007">
    <property type="protein sequence ID" value="PPK93234.1"/>
    <property type="molecule type" value="Genomic_DNA"/>
</dbReference>
<evidence type="ECO:0000256" key="2">
    <source>
        <dbReference type="ARBA" id="ARBA00022729"/>
    </source>
</evidence>
<dbReference type="SUPFAM" id="SSF49785">
    <property type="entry name" value="Galactose-binding domain-like"/>
    <property type="match status" value="1"/>
</dbReference>
<proteinExistence type="predicted"/>
<evidence type="ECO:0000256" key="1">
    <source>
        <dbReference type="ARBA" id="ARBA00022670"/>
    </source>
</evidence>
<evidence type="ECO:0000259" key="5">
    <source>
        <dbReference type="PROSITE" id="PS51829"/>
    </source>
</evidence>
<dbReference type="Gene3D" id="2.60.120.260">
    <property type="entry name" value="Galactose-binding domain-like"/>
    <property type="match status" value="1"/>
</dbReference>
<evidence type="ECO:0000256" key="3">
    <source>
        <dbReference type="ARBA" id="ARBA00022801"/>
    </source>
</evidence>
<dbReference type="RefSeq" id="WP_104516191.1">
    <property type="nucleotide sequence ID" value="NZ_MQVW01000012.1"/>
</dbReference>
<dbReference type="InterPro" id="IPR024079">
    <property type="entry name" value="MetalloPept_cat_dom_sf"/>
</dbReference>
<feature type="signal peptide" evidence="4">
    <location>
        <begin position="1"/>
        <end position="24"/>
    </location>
</feature>
<dbReference type="Pfam" id="PF13583">
    <property type="entry name" value="Reprolysin_4"/>
    <property type="match status" value="1"/>
</dbReference>
<dbReference type="Proteomes" id="UP000239002">
    <property type="component" value="Unassembled WGS sequence"/>
</dbReference>
<gene>
    <name evidence="6" type="ORF">LY01_02519</name>
</gene>
<evidence type="ECO:0000256" key="4">
    <source>
        <dbReference type="SAM" id="SignalP"/>
    </source>
</evidence>
<evidence type="ECO:0000313" key="6">
    <source>
        <dbReference type="EMBL" id="PPK93234.1"/>
    </source>
</evidence>
<reference evidence="6 7" key="1">
    <citation type="submission" date="2018-02" db="EMBL/GenBank/DDBJ databases">
        <title>Genomic Encyclopedia of Archaeal and Bacterial Type Strains, Phase II (KMG-II): from individual species to whole genera.</title>
        <authorList>
            <person name="Goeker M."/>
        </authorList>
    </citation>
    <scope>NUCLEOTIDE SEQUENCE [LARGE SCALE GENOMIC DNA]</scope>
    <source>
        <strain evidence="6 7">DSM 16809</strain>
    </source>
</reference>
<accession>A0A2S6IG88</accession>
<dbReference type="GO" id="GO:0006508">
    <property type="term" value="P:proteolysis"/>
    <property type="evidence" value="ECO:0007669"/>
    <property type="project" value="UniProtKB-KW"/>
</dbReference>
<dbReference type="GO" id="GO:0004252">
    <property type="term" value="F:serine-type endopeptidase activity"/>
    <property type="evidence" value="ECO:0007669"/>
    <property type="project" value="InterPro"/>
</dbReference>
<dbReference type="Gene3D" id="3.40.390.10">
    <property type="entry name" value="Collagenase (Catalytic Domain)"/>
    <property type="match status" value="1"/>
</dbReference>
<evidence type="ECO:0000313" key="7">
    <source>
        <dbReference type="Proteomes" id="UP000239002"/>
    </source>
</evidence>
<dbReference type="Pfam" id="PF18962">
    <property type="entry name" value="Por_Secre_tail"/>
    <property type="match status" value="1"/>
</dbReference>
<comment type="caution">
    <text evidence="6">The sequence shown here is derived from an EMBL/GenBank/DDBJ whole genome shotgun (WGS) entry which is preliminary data.</text>
</comment>
<dbReference type="PROSITE" id="PS51829">
    <property type="entry name" value="P_HOMO_B"/>
    <property type="match status" value="1"/>
</dbReference>
<dbReference type="InterPro" id="IPR026444">
    <property type="entry name" value="Secre_tail"/>
</dbReference>
<dbReference type="OrthoDB" id="9792152at2"/>
<dbReference type="AlphaFoldDB" id="A0A2S6IG88"/>
<dbReference type="SUPFAM" id="SSF55486">
    <property type="entry name" value="Metalloproteases ('zincins'), catalytic domain"/>
    <property type="match status" value="1"/>
</dbReference>
<dbReference type="NCBIfam" id="TIGR04183">
    <property type="entry name" value="Por_Secre_tail"/>
    <property type="match status" value="1"/>
</dbReference>
<organism evidence="6 7">
    <name type="scientific">Nonlabens xylanidelens</name>
    <dbReference type="NCBI Taxonomy" id="191564"/>
    <lineage>
        <taxon>Bacteria</taxon>
        <taxon>Pseudomonadati</taxon>
        <taxon>Bacteroidota</taxon>
        <taxon>Flavobacteriia</taxon>
        <taxon>Flavobacteriales</taxon>
        <taxon>Flavobacteriaceae</taxon>
        <taxon>Nonlabens</taxon>
    </lineage>
</organism>
<dbReference type="GO" id="GO:0008237">
    <property type="term" value="F:metallopeptidase activity"/>
    <property type="evidence" value="ECO:0007669"/>
    <property type="project" value="InterPro"/>
</dbReference>
<feature type="chain" id="PRO_5015708630" evidence="4">
    <location>
        <begin position="25"/>
        <end position="909"/>
    </location>
</feature>
<keyword evidence="3" id="KW-0378">Hydrolase</keyword>
<dbReference type="InterPro" id="IPR002884">
    <property type="entry name" value="P_dom"/>
</dbReference>